<feature type="domain" description="Type I restriction enzyme HindI endonuclease subunit-like C-terminal" evidence="2">
    <location>
        <begin position="2"/>
        <end position="239"/>
    </location>
</feature>
<dbReference type="InterPro" id="IPR021810">
    <property type="entry name" value="T1RH-like_C"/>
</dbReference>
<dbReference type="PANTHER" id="PTHR30195:SF15">
    <property type="entry name" value="TYPE I RESTRICTION ENZYME HINDI ENDONUCLEASE SUBUNIT"/>
    <property type="match status" value="1"/>
</dbReference>
<proteinExistence type="predicted"/>
<comment type="caution">
    <text evidence="3">The sequence shown here is derived from an EMBL/GenBank/DDBJ whole genome shotgun (WGS) entry which is preliminary data.</text>
</comment>
<dbReference type="EMBL" id="AUZY01006993">
    <property type="protein sequence ID" value="EQD51986.1"/>
    <property type="molecule type" value="Genomic_DNA"/>
</dbReference>
<dbReference type="Pfam" id="PF11867">
    <property type="entry name" value="T1RH-like_C"/>
    <property type="match status" value="1"/>
</dbReference>
<reference evidence="3" key="2">
    <citation type="journal article" date="2014" name="ISME J.">
        <title>Microbial stratification in low pH oxic and suboxic macroscopic growths along an acid mine drainage.</title>
        <authorList>
            <person name="Mendez-Garcia C."/>
            <person name="Mesa V."/>
            <person name="Sprenger R.R."/>
            <person name="Richter M."/>
            <person name="Diez M.S."/>
            <person name="Solano J."/>
            <person name="Bargiela R."/>
            <person name="Golyshina O.V."/>
            <person name="Manteca A."/>
            <person name="Ramos J.L."/>
            <person name="Gallego J.R."/>
            <person name="Llorente I."/>
            <person name="Martins Dos Santos V.A."/>
            <person name="Jensen O.N."/>
            <person name="Pelaez A.I."/>
            <person name="Sanchez J."/>
            <person name="Ferrer M."/>
        </authorList>
    </citation>
    <scope>NUCLEOTIDE SEQUENCE</scope>
</reference>
<protein>
    <submittedName>
        <fullName evidence="3">Type I site-specific deoxyribonuclease, HsdR</fullName>
    </submittedName>
</protein>
<dbReference type="AlphaFoldDB" id="T0ZUN9"/>
<reference evidence="3" key="1">
    <citation type="submission" date="2013-08" db="EMBL/GenBank/DDBJ databases">
        <authorList>
            <person name="Mendez C."/>
            <person name="Richter M."/>
            <person name="Ferrer M."/>
            <person name="Sanchez J."/>
        </authorList>
    </citation>
    <scope>NUCLEOTIDE SEQUENCE</scope>
</reference>
<dbReference type="InterPro" id="IPR051268">
    <property type="entry name" value="Type-I_R_enzyme_R_subunit"/>
</dbReference>
<evidence type="ECO:0000256" key="1">
    <source>
        <dbReference type="ARBA" id="ARBA00022747"/>
    </source>
</evidence>
<accession>T0ZUN9</accession>
<gene>
    <name evidence="3" type="ORF">B1B_10778</name>
</gene>
<keyword evidence="1" id="KW-0680">Restriction system</keyword>
<dbReference type="PANTHER" id="PTHR30195">
    <property type="entry name" value="TYPE I SITE-SPECIFIC DEOXYRIBONUCLEASE PROTEIN SUBUNIT M AND R"/>
    <property type="match status" value="1"/>
</dbReference>
<evidence type="ECO:0000313" key="3">
    <source>
        <dbReference type="EMBL" id="EQD51986.1"/>
    </source>
</evidence>
<name>T0ZUN9_9ZZZZ</name>
<sequence length="246" mass="27486">MAVREEIAFFQAVRVCLIKLTRAGETRSRLEKEAALRQLVAKGVLVEGVNDVFSTLGLGKPDISLLDEDFLAQIQAMPTKNLAAELLERLIADQVKARGQKNAIQANEFTKKLEEAIAKYQNRGLTTVEVIDELIKLAKEINAAKPPDGMSEEEFAFYQALIENESAVRELGHPVLRALAQELTDKLRKSATINWQNRKSARARMVAMVKVLLAKHRYPPDKQAEATDKVIAQAELLADTWAFEHP</sequence>
<evidence type="ECO:0000259" key="2">
    <source>
        <dbReference type="Pfam" id="PF11867"/>
    </source>
</evidence>
<organism evidence="3">
    <name type="scientific">mine drainage metagenome</name>
    <dbReference type="NCBI Taxonomy" id="410659"/>
    <lineage>
        <taxon>unclassified sequences</taxon>
        <taxon>metagenomes</taxon>
        <taxon>ecological metagenomes</taxon>
    </lineage>
</organism>
<dbReference type="GO" id="GO:0009307">
    <property type="term" value="P:DNA restriction-modification system"/>
    <property type="evidence" value="ECO:0007669"/>
    <property type="project" value="UniProtKB-KW"/>
</dbReference>